<evidence type="ECO:0000256" key="2">
    <source>
        <dbReference type="ARBA" id="ARBA00022801"/>
    </source>
</evidence>
<dbReference type="InterPro" id="IPR002018">
    <property type="entry name" value="CarbesteraseB"/>
</dbReference>
<name>A0A2R4XPU7_9BURK</name>
<dbReference type="InterPro" id="IPR019826">
    <property type="entry name" value="Carboxylesterase_B_AS"/>
</dbReference>
<dbReference type="Gene3D" id="3.40.50.1820">
    <property type="entry name" value="alpha/beta hydrolase"/>
    <property type="match status" value="1"/>
</dbReference>
<keyword evidence="6" id="KW-1185">Reference proteome</keyword>
<gene>
    <name evidence="5" type="ORF">DBV39_12390</name>
</gene>
<feature type="domain" description="Carboxylesterase type B" evidence="4">
    <location>
        <begin position="16"/>
        <end position="528"/>
    </location>
</feature>
<proteinExistence type="inferred from homology"/>
<evidence type="ECO:0000256" key="3">
    <source>
        <dbReference type="RuleBase" id="RU361235"/>
    </source>
</evidence>
<evidence type="ECO:0000313" key="5">
    <source>
        <dbReference type="EMBL" id="AWB35801.1"/>
    </source>
</evidence>
<evidence type="ECO:0000313" key="6">
    <source>
        <dbReference type="Proteomes" id="UP000244571"/>
    </source>
</evidence>
<dbReference type="Pfam" id="PF00135">
    <property type="entry name" value="COesterase"/>
    <property type="match status" value="1"/>
</dbReference>
<dbReference type="EC" id="3.1.1.-" evidence="3"/>
<evidence type="ECO:0000259" key="4">
    <source>
        <dbReference type="Pfam" id="PF00135"/>
    </source>
</evidence>
<dbReference type="PROSITE" id="PS00122">
    <property type="entry name" value="CARBOXYLESTERASE_B_1"/>
    <property type="match status" value="1"/>
</dbReference>
<dbReference type="Proteomes" id="UP000244571">
    <property type="component" value="Chromosome"/>
</dbReference>
<dbReference type="KEGG" id="boz:DBV39_12390"/>
<dbReference type="InterPro" id="IPR029058">
    <property type="entry name" value="AB_hydrolase_fold"/>
</dbReference>
<sequence>MNVSIVSPALAESPGPVVQTAAGKVQGVLQGRAPGMPGAQDVLAFRGIPFGDSVAGERRWTLAQPAPPWRGVLDAAHFKPACAQLARYNLTEASEAEDCLTLNISRPFQPDVPLREQTLPVLVWIHGGAFVGGSGSLYRLDRLARDANAVVVSFNYRLGVFGFMPHPAFDAEHNGGYALEDQLLAMKWVQDNISEFGGDPDNITLAGESAGGASVCMHLMTPERTQGLFHKAIITSAACSFGLRSAEQWGSFGEQVAREAGCAKGTDVLECLRGKDANALMQAGDRIAGSDLAAFAPVYGTRTLPRQGLESLESGKVLPIPLLYSGTRDELRLYVGYAVQAGDVITHENYLDHLRAVYGDHAQAVLERYPADRESSAAAALGSVNTDFHPGVGLNHCQYVDTARLLSRHLPIFKMEFADRTVPVLGVSIPAKPDPGFELGAVHSSDLNYFFPNFSNTSRMNAPDLSLASQQVADDVVKSWASFMRTGIPVSDGLPQWLPFNVSQQSMRVGPGQIAMFDPESEYQCGFWKKLYPASFSGPR</sequence>
<keyword evidence="2 3" id="KW-0378">Hydrolase</keyword>
<dbReference type="GO" id="GO:0016787">
    <property type="term" value="F:hydrolase activity"/>
    <property type="evidence" value="ECO:0007669"/>
    <property type="project" value="UniProtKB-KW"/>
</dbReference>
<dbReference type="EMBL" id="CP028901">
    <property type="protein sequence ID" value="AWB35801.1"/>
    <property type="molecule type" value="Genomic_DNA"/>
</dbReference>
<dbReference type="AlphaFoldDB" id="A0A2R4XPU7"/>
<evidence type="ECO:0000256" key="1">
    <source>
        <dbReference type="ARBA" id="ARBA00005964"/>
    </source>
</evidence>
<dbReference type="InterPro" id="IPR050309">
    <property type="entry name" value="Type-B_Carboxylest/Lipase"/>
</dbReference>
<reference evidence="5 6" key="1">
    <citation type="submission" date="2018-04" db="EMBL/GenBank/DDBJ databases">
        <title>Bordetella sp. HZ20 isolated from seawater.</title>
        <authorList>
            <person name="Sun C."/>
        </authorList>
    </citation>
    <scope>NUCLEOTIDE SEQUENCE [LARGE SCALE GENOMIC DNA]</scope>
    <source>
        <strain evidence="5 6">HZ20</strain>
    </source>
</reference>
<protein>
    <recommendedName>
        <fullName evidence="3">Carboxylic ester hydrolase</fullName>
        <ecNumber evidence="3">3.1.1.-</ecNumber>
    </recommendedName>
</protein>
<accession>A0A2R4XPU7</accession>
<comment type="similarity">
    <text evidence="1 3">Belongs to the type-B carboxylesterase/lipase family.</text>
</comment>
<dbReference type="SUPFAM" id="SSF53474">
    <property type="entry name" value="alpha/beta-Hydrolases"/>
    <property type="match status" value="1"/>
</dbReference>
<dbReference type="PANTHER" id="PTHR11559">
    <property type="entry name" value="CARBOXYLESTERASE"/>
    <property type="match status" value="1"/>
</dbReference>
<dbReference type="OrthoDB" id="9775851at2"/>
<organism evidence="5 6">
    <name type="scientific">Orrella marina</name>
    <dbReference type="NCBI Taxonomy" id="2163011"/>
    <lineage>
        <taxon>Bacteria</taxon>
        <taxon>Pseudomonadati</taxon>
        <taxon>Pseudomonadota</taxon>
        <taxon>Betaproteobacteria</taxon>
        <taxon>Burkholderiales</taxon>
        <taxon>Alcaligenaceae</taxon>
        <taxon>Orrella</taxon>
    </lineage>
</organism>